<dbReference type="Pfam" id="PF16387">
    <property type="entry name" value="DUF4996"/>
    <property type="match status" value="1"/>
</dbReference>
<dbReference type="GO" id="GO:0008889">
    <property type="term" value="F:glycerophosphodiester phosphodiesterase activity"/>
    <property type="evidence" value="ECO:0007669"/>
    <property type="project" value="TreeGrafter"/>
</dbReference>
<dbReference type="PANTHER" id="PTHR46320">
    <property type="entry name" value="GLYCEROPHOSPHODIESTER PHOSPHODIESTERASE 1"/>
    <property type="match status" value="1"/>
</dbReference>
<dbReference type="EMBL" id="VTAV01000001">
    <property type="protein sequence ID" value="TYR37939.1"/>
    <property type="molecule type" value="Genomic_DNA"/>
</dbReference>
<dbReference type="PANTHER" id="PTHR46320:SF1">
    <property type="entry name" value="GLYCEROPHOSPHODIESTER PHOSPHODIESTERASE 1"/>
    <property type="match status" value="1"/>
</dbReference>
<dbReference type="SUPFAM" id="SSF51695">
    <property type="entry name" value="PLC-like phosphodiesterases"/>
    <property type="match status" value="1"/>
</dbReference>
<dbReference type="RefSeq" id="WP_148917404.1">
    <property type="nucleotide sequence ID" value="NZ_VTAV01000001.1"/>
</dbReference>
<dbReference type="InterPro" id="IPR017946">
    <property type="entry name" value="PLC-like_Pdiesterase_TIM-brl"/>
</dbReference>
<evidence type="ECO:0000313" key="2">
    <source>
        <dbReference type="EMBL" id="TYR37939.1"/>
    </source>
</evidence>
<keyword evidence="3" id="KW-1185">Reference proteome</keyword>
<gene>
    <name evidence="2" type="ORF">FXV77_01240</name>
</gene>
<dbReference type="Pfam" id="PF03009">
    <property type="entry name" value="GDPD"/>
    <property type="match status" value="1"/>
</dbReference>
<dbReference type="GO" id="GO:0005886">
    <property type="term" value="C:plasma membrane"/>
    <property type="evidence" value="ECO:0007669"/>
    <property type="project" value="TreeGrafter"/>
</dbReference>
<dbReference type="PROSITE" id="PS51704">
    <property type="entry name" value="GP_PDE"/>
    <property type="match status" value="1"/>
</dbReference>
<dbReference type="Proteomes" id="UP000322362">
    <property type="component" value="Unassembled WGS sequence"/>
</dbReference>
<protein>
    <submittedName>
        <fullName evidence="2">Glycerophosphodiester phosphodiesterase family protein</fullName>
    </submittedName>
</protein>
<reference evidence="2 3" key="1">
    <citation type="submission" date="2019-08" db="EMBL/GenBank/DDBJ databases">
        <title>Phlebobacter frassis gen. nov. sp. nov., a new member of family Sphingobacteriaceae isolated from sand fly rearing media.</title>
        <authorList>
            <person name="Kakumanu M.L."/>
            <person name="Marayati B.F."/>
            <person name="Wada-Katsumata A."/>
            <person name="Wasserberg G."/>
            <person name="Schal C."/>
            <person name="Apperson C.S."/>
            <person name="Ponnusamy L."/>
        </authorList>
    </citation>
    <scope>NUCLEOTIDE SEQUENCE [LARGE SCALE GENOMIC DNA]</scope>
    <source>
        <strain evidence="2 3">SSI9</strain>
    </source>
</reference>
<dbReference type="AlphaFoldDB" id="A0A5D4HDP5"/>
<comment type="caution">
    <text evidence="2">The sequence shown here is derived from an EMBL/GenBank/DDBJ whole genome shotgun (WGS) entry which is preliminary data.</text>
</comment>
<dbReference type="GO" id="GO:0006580">
    <property type="term" value="P:ethanolamine metabolic process"/>
    <property type="evidence" value="ECO:0007669"/>
    <property type="project" value="TreeGrafter"/>
</dbReference>
<organism evidence="2 3">
    <name type="scientific">Sphingobacterium phlebotomi</name>
    <dbReference type="NCBI Taxonomy" id="2605433"/>
    <lineage>
        <taxon>Bacteria</taxon>
        <taxon>Pseudomonadati</taxon>
        <taxon>Bacteroidota</taxon>
        <taxon>Sphingobacteriia</taxon>
        <taxon>Sphingobacteriales</taxon>
        <taxon>Sphingobacteriaceae</taxon>
        <taxon>Sphingobacterium</taxon>
    </lineage>
</organism>
<proteinExistence type="predicted"/>
<accession>A0A5D4HDP5</accession>
<feature type="domain" description="GP-PDE" evidence="1">
    <location>
        <begin position="36"/>
        <end position="289"/>
    </location>
</feature>
<dbReference type="InterPro" id="IPR030395">
    <property type="entry name" value="GP_PDE_dom"/>
</dbReference>
<sequence length="295" mass="33357">MKKYFIIVVFLLQIHAIFGQVDKIRQALVNRDETNVLVVSHRGEWRQAPENSLKAIELAIEAGVDVVEIDLAKTKDGHLILMHDKTLDRTTTGKGSVGKWTLDSLKTLKLKNGAGLRTHHSIPTLEDALLLAKGRVMLNLDKAYDLFDEVYALLEKTNTTDHIIMKGNKDVATVKQQFGQYLDKVIYMPIVNLDNPNAKQIIDDFNQEINPVAFELVYKEKTNKLPLQLASELKGKNLLWYNTLWDTLAGGHDDDKAVEDPDESYGYLVNTLNARIIQTDRSPYLITYLKGVGKK</sequence>
<evidence type="ECO:0000259" key="1">
    <source>
        <dbReference type="PROSITE" id="PS51704"/>
    </source>
</evidence>
<evidence type="ECO:0000313" key="3">
    <source>
        <dbReference type="Proteomes" id="UP000322362"/>
    </source>
</evidence>
<dbReference type="Gene3D" id="3.20.20.190">
    <property type="entry name" value="Phosphatidylinositol (PI) phosphodiesterase"/>
    <property type="match status" value="1"/>
</dbReference>
<name>A0A5D4HDP5_9SPHI</name>
<dbReference type="CDD" id="cd08566">
    <property type="entry name" value="GDPD_AtGDE_like"/>
    <property type="match status" value="1"/>
</dbReference>
<dbReference type="InterPro" id="IPR032160">
    <property type="entry name" value="DUF4996"/>
</dbReference>
<dbReference type="GO" id="GO:0006644">
    <property type="term" value="P:phospholipid metabolic process"/>
    <property type="evidence" value="ECO:0007669"/>
    <property type="project" value="TreeGrafter"/>
</dbReference>
<dbReference type="GO" id="GO:0070291">
    <property type="term" value="P:N-acylethanolamine metabolic process"/>
    <property type="evidence" value="ECO:0007669"/>
    <property type="project" value="TreeGrafter"/>
</dbReference>